<evidence type="ECO:0000256" key="5">
    <source>
        <dbReference type="SAM" id="Phobius"/>
    </source>
</evidence>
<dbReference type="InterPro" id="IPR050638">
    <property type="entry name" value="AA-Vitamin_Transporters"/>
</dbReference>
<feature type="transmembrane region" description="Helical" evidence="5">
    <location>
        <begin position="151"/>
        <end position="175"/>
    </location>
</feature>
<dbReference type="Proteomes" id="UP001596447">
    <property type="component" value="Unassembled WGS sequence"/>
</dbReference>
<dbReference type="PANTHER" id="PTHR32322:SF2">
    <property type="entry name" value="EAMA DOMAIN-CONTAINING PROTEIN"/>
    <property type="match status" value="1"/>
</dbReference>
<keyword evidence="3 5" id="KW-1133">Transmembrane helix</keyword>
<keyword evidence="8" id="KW-1185">Reference proteome</keyword>
<dbReference type="InterPro" id="IPR037185">
    <property type="entry name" value="EmrE-like"/>
</dbReference>
<organism evidence="7 8">
    <name type="scientific">Halospeciosus flavus</name>
    <dbReference type="NCBI Taxonomy" id="3032283"/>
    <lineage>
        <taxon>Archaea</taxon>
        <taxon>Methanobacteriati</taxon>
        <taxon>Methanobacteriota</taxon>
        <taxon>Stenosarchaea group</taxon>
        <taxon>Halobacteria</taxon>
        <taxon>Halobacteriales</taxon>
        <taxon>Halobacteriaceae</taxon>
        <taxon>Halospeciosus</taxon>
    </lineage>
</organism>
<reference evidence="7 8" key="1">
    <citation type="journal article" date="2019" name="Int. J. Syst. Evol. Microbiol.">
        <title>The Global Catalogue of Microorganisms (GCM) 10K type strain sequencing project: providing services to taxonomists for standard genome sequencing and annotation.</title>
        <authorList>
            <consortium name="The Broad Institute Genomics Platform"/>
            <consortium name="The Broad Institute Genome Sequencing Center for Infectious Disease"/>
            <person name="Wu L."/>
            <person name="Ma J."/>
        </authorList>
    </citation>
    <scope>NUCLEOTIDE SEQUENCE [LARGE SCALE GENOMIC DNA]</scope>
    <source>
        <strain evidence="7 8">XZGYJ-43</strain>
    </source>
</reference>
<evidence type="ECO:0000256" key="2">
    <source>
        <dbReference type="ARBA" id="ARBA00022692"/>
    </source>
</evidence>
<dbReference type="EMBL" id="JBHTAR010000011">
    <property type="protein sequence ID" value="MFC7201667.1"/>
    <property type="molecule type" value="Genomic_DNA"/>
</dbReference>
<evidence type="ECO:0000256" key="1">
    <source>
        <dbReference type="ARBA" id="ARBA00004141"/>
    </source>
</evidence>
<protein>
    <submittedName>
        <fullName evidence="7">DMT family transporter</fullName>
    </submittedName>
</protein>
<evidence type="ECO:0000313" key="7">
    <source>
        <dbReference type="EMBL" id="MFC7201667.1"/>
    </source>
</evidence>
<dbReference type="RefSeq" id="WP_279528405.1">
    <property type="nucleotide sequence ID" value="NZ_CP122312.1"/>
</dbReference>
<comment type="subcellular location">
    <subcellularLocation>
        <location evidence="1">Membrane</location>
        <topology evidence="1">Multi-pass membrane protein</topology>
    </subcellularLocation>
</comment>
<feature type="transmembrane region" description="Helical" evidence="5">
    <location>
        <begin position="276"/>
        <end position="297"/>
    </location>
</feature>
<evidence type="ECO:0000256" key="4">
    <source>
        <dbReference type="ARBA" id="ARBA00023136"/>
    </source>
</evidence>
<dbReference type="AlphaFoldDB" id="A0ABD5Z8U8"/>
<feature type="domain" description="EamA" evidence="6">
    <location>
        <begin position="7"/>
        <end position="143"/>
    </location>
</feature>
<dbReference type="Pfam" id="PF00892">
    <property type="entry name" value="EamA"/>
    <property type="match status" value="2"/>
</dbReference>
<feature type="domain" description="EamA" evidence="6">
    <location>
        <begin position="156"/>
        <end position="292"/>
    </location>
</feature>
<evidence type="ECO:0000313" key="8">
    <source>
        <dbReference type="Proteomes" id="UP001596447"/>
    </source>
</evidence>
<dbReference type="GO" id="GO:0016020">
    <property type="term" value="C:membrane"/>
    <property type="evidence" value="ECO:0007669"/>
    <property type="project" value="UniProtKB-SubCell"/>
</dbReference>
<dbReference type="PANTHER" id="PTHR32322">
    <property type="entry name" value="INNER MEMBRANE TRANSPORTER"/>
    <property type="match status" value="1"/>
</dbReference>
<feature type="transmembrane region" description="Helical" evidence="5">
    <location>
        <begin position="252"/>
        <end position="270"/>
    </location>
</feature>
<accession>A0ABD5Z8U8</accession>
<comment type="caution">
    <text evidence="7">The sequence shown here is derived from an EMBL/GenBank/DDBJ whole genome shotgun (WGS) entry which is preliminary data.</text>
</comment>
<sequence length="311" mass="32290">MNDRRDVIAFLALAAVWGSAFVATEAALASVPPVLLAALRFDLMALLLFAAAAVRHREDLCALRPRGWGDWSPVLAGGALTIGVHHALLFAGQQHVPAAVASTLVGLIPVLTPALNRFVRPGQNLSVSTIAGLLCGFVGVVVIANPDPSNLAATSTGTLLVFASAVVFTLGAVLTDESRAVLPPVPMQAWMALVGAALLHVAVLVLPSESFAAATWSPAAVGWTVYLAAIPGAVGFFVYFRLLDRLGPVQVGLLEYVIPPFAALFAWLLFGDSLTANTVVGFVAVLVGFLLVKSAAVRSALRRADGRASAD</sequence>
<keyword evidence="4 5" id="KW-0472">Membrane</keyword>
<dbReference type="InterPro" id="IPR000620">
    <property type="entry name" value="EamA_dom"/>
</dbReference>
<feature type="transmembrane region" description="Helical" evidence="5">
    <location>
        <begin position="74"/>
        <end position="92"/>
    </location>
</feature>
<feature type="transmembrane region" description="Helical" evidence="5">
    <location>
        <begin position="187"/>
        <end position="208"/>
    </location>
</feature>
<feature type="transmembrane region" description="Helical" evidence="5">
    <location>
        <begin position="33"/>
        <end position="54"/>
    </location>
</feature>
<feature type="transmembrane region" description="Helical" evidence="5">
    <location>
        <begin position="127"/>
        <end position="145"/>
    </location>
</feature>
<gene>
    <name evidence="7" type="ORF">ACFQJ9_20015</name>
</gene>
<evidence type="ECO:0000259" key="6">
    <source>
        <dbReference type="Pfam" id="PF00892"/>
    </source>
</evidence>
<name>A0ABD5Z8U8_9EURY</name>
<proteinExistence type="predicted"/>
<feature type="transmembrane region" description="Helical" evidence="5">
    <location>
        <begin position="98"/>
        <end position="115"/>
    </location>
</feature>
<dbReference type="SUPFAM" id="SSF103481">
    <property type="entry name" value="Multidrug resistance efflux transporter EmrE"/>
    <property type="match status" value="2"/>
</dbReference>
<keyword evidence="2 5" id="KW-0812">Transmembrane</keyword>
<evidence type="ECO:0000256" key="3">
    <source>
        <dbReference type="ARBA" id="ARBA00022989"/>
    </source>
</evidence>
<feature type="transmembrane region" description="Helical" evidence="5">
    <location>
        <begin position="220"/>
        <end position="240"/>
    </location>
</feature>